<protein>
    <submittedName>
        <fullName evidence="1">Uncharacterized protein</fullName>
    </submittedName>
</protein>
<dbReference type="KEGG" id="hyl:LPB072_21785"/>
<dbReference type="EMBL" id="CP017476">
    <property type="protein sequence ID" value="AOW15046.1"/>
    <property type="molecule type" value="Genomic_DNA"/>
</dbReference>
<name>A0A167GIN6_9BURK</name>
<gene>
    <name evidence="1" type="ORF">LPB072_21785</name>
    <name evidence="2" type="ORF">LPB72_21170</name>
</gene>
<accession>A0A167GIN6</accession>
<dbReference type="Proteomes" id="UP000185657">
    <property type="component" value="Unassembled WGS sequence"/>
</dbReference>
<proteinExistence type="predicted"/>
<dbReference type="EMBL" id="LVWD01000042">
    <property type="protein sequence ID" value="OAD39498.1"/>
    <property type="molecule type" value="Genomic_DNA"/>
</dbReference>
<reference evidence="2 3" key="1">
    <citation type="submission" date="2016-02" db="EMBL/GenBank/DDBJ databases">
        <title>Draft genome sequence of Hydrogenophaga sp. LPB0072.</title>
        <authorList>
            <person name="Shin S.-K."/>
            <person name="Yi H."/>
        </authorList>
    </citation>
    <scope>NUCLEOTIDE SEQUENCE [LARGE SCALE GENOMIC DNA]</scope>
    <source>
        <strain evidence="2 3">LPB0072</strain>
    </source>
</reference>
<sequence>MSTASVLTLPPTSANVLGLWLQKGLNSFRTTAASVPASAARPSSANRQEAEKLRTLARDMMRIDAGSAADMFAAADRHEFGYNA</sequence>
<evidence type="ECO:0000313" key="4">
    <source>
        <dbReference type="Proteomes" id="UP000185680"/>
    </source>
</evidence>
<dbReference type="AlphaFoldDB" id="A0A167GIN6"/>
<reference evidence="1 4" key="2">
    <citation type="submission" date="2016-10" db="EMBL/GenBank/DDBJ databases">
        <title>Hydorgenophaga sp. LPB0072 isolated from gastropod.</title>
        <authorList>
            <person name="Kim E."/>
            <person name="Yi H."/>
        </authorList>
    </citation>
    <scope>NUCLEOTIDE SEQUENCE [LARGE SCALE GENOMIC DNA]</scope>
    <source>
        <strain evidence="1 4">LPB0072</strain>
    </source>
</reference>
<evidence type="ECO:0000313" key="2">
    <source>
        <dbReference type="EMBL" id="OAD39498.1"/>
    </source>
</evidence>
<keyword evidence="3" id="KW-1185">Reference proteome</keyword>
<evidence type="ECO:0000313" key="3">
    <source>
        <dbReference type="Proteomes" id="UP000185657"/>
    </source>
</evidence>
<dbReference type="RefSeq" id="WP_066096020.1">
    <property type="nucleotide sequence ID" value="NZ_CP017476.1"/>
</dbReference>
<dbReference type="Proteomes" id="UP000185680">
    <property type="component" value="Chromosome"/>
</dbReference>
<organism evidence="1 4">
    <name type="scientific">Hydrogenophaga crassostreae</name>
    <dbReference type="NCBI Taxonomy" id="1763535"/>
    <lineage>
        <taxon>Bacteria</taxon>
        <taxon>Pseudomonadati</taxon>
        <taxon>Pseudomonadota</taxon>
        <taxon>Betaproteobacteria</taxon>
        <taxon>Burkholderiales</taxon>
        <taxon>Comamonadaceae</taxon>
        <taxon>Hydrogenophaga</taxon>
    </lineage>
</organism>
<evidence type="ECO:0000313" key="1">
    <source>
        <dbReference type="EMBL" id="AOW15046.1"/>
    </source>
</evidence>